<evidence type="ECO:0000313" key="3">
    <source>
        <dbReference type="Proteomes" id="UP000651452"/>
    </source>
</evidence>
<organism evidence="2 3">
    <name type="scientific">Ascochyta lentis</name>
    <dbReference type="NCBI Taxonomy" id="205686"/>
    <lineage>
        <taxon>Eukaryota</taxon>
        <taxon>Fungi</taxon>
        <taxon>Dikarya</taxon>
        <taxon>Ascomycota</taxon>
        <taxon>Pezizomycotina</taxon>
        <taxon>Dothideomycetes</taxon>
        <taxon>Pleosporomycetidae</taxon>
        <taxon>Pleosporales</taxon>
        <taxon>Pleosporineae</taxon>
        <taxon>Didymellaceae</taxon>
        <taxon>Ascochyta</taxon>
    </lineage>
</organism>
<feature type="region of interest" description="Disordered" evidence="1">
    <location>
        <begin position="135"/>
        <end position="215"/>
    </location>
</feature>
<keyword evidence="3" id="KW-1185">Reference proteome</keyword>
<dbReference type="Proteomes" id="UP000651452">
    <property type="component" value="Unassembled WGS sequence"/>
</dbReference>
<feature type="compositionally biased region" description="Polar residues" evidence="1">
    <location>
        <begin position="190"/>
        <end position="202"/>
    </location>
</feature>
<comment type="caution">
    <text evidence="2">The sequence shown here is derived from an EMBL/GenBank/DDBJ whole genome shotgun (WGS) entry which is preliminary data.</text>
</comment>
<proteinExistence type="predicted"/>
<dbReference type="AlphaFoldDB" id="A0A8H7J6A1"/>
<evidence type="ECO:0000256" key="1">
    <source>
        <dbReference type="SAM" id="MobiDB-lite"/>
    </source>
</evidence>
<name>A0A8H7J6A1_9PLEO</name>
<reference evidence="2" key="1">
    <citation type="submission" date="2018-12" db="EMBL/GenBank/DDBJ databases">
        <authorList>
            <person name="Syme R.A."/>
            <person name="Farfan-Caceres L."/>
            <person name="Lichtenzveig J."/>
        </authorList>
    </citation>
    <scope>NUCLEOTIDE SEQUENCE</scope>
    <source>
        <strain evidence="2">Al4</strain>
    </source>
</reference>
<feature type="compositionally biased region" description="Acidic residues" evidence="1">
    <location>
        <begin position="203"/>
        <end position="215"/>
    </location>
</feature>
<evidence type="ECO:0000313" key="2">
    <source>
        <dbReference type="EMBL" id="KAF9697348.1"/>
    </source>
</evidence>
<dbReference type="EMBL" id="RZGK01000008">
    <property type="protein sequence ID" value="KAF9697348.1"/>
    <property type="molecule type" value="Genomic_DNA"/>
</dbReference>
<reference evidence="2" key="2">
    <citation type="submission" date="2020-09" db="EMBL/GenBank/DDBJ databases">
        <title>Reference genome assembly for Australian Ascochyta lentis isolate Al4.</title>
        <authorList>
            <person name="Lee R.C."/>
            <person name="Farfan-Caceres L.M."/>
            <person name="Debler J.W."/>
            <person name="Williams A.H."/>
            <person name="Henares B.M."/>
        </authorList>
    </citation>
    <scope>NUCLEOTIDE SEQUENCE</scope>
    <source>
        <strain evidence="2">Al4</strain>
    </source>
</reference>
<dbReference type="OrthoDB" id="3800753at2759"/>
<accession>A0A8H7J6A1</accession>
<protein>
    <submittedName>
        <fullName evidence="2">Uncharacterized protein</fullName>
    </submittedName>
</protein>
<feature type="compositionally biased region" description="Polar residues" evidence="1">
    <location>
        <begin position="135"/>
        <end position="146"/>
    </location>
</feature>
<feature type="region of interest" description="Disordered" evidence="1">
    <location>
        <begin position="1"/>
        <end position="23"/>
    </location>
</feature>
<gene>
    <name evidence="2" type="ORF">EKO04_004825</name>
</gene>
<sequence length="215" mass="22635">MSSAEDQQRADAAPEEPPQGAMSFGEFVRSRSNDVRILSASRSITDKTAQSEMSMLKIIINRLLENEDRTTRARENIYVDLTQGRISAPDGLLSLLGNDRNASYQRVGFLIGYATAIGLESDILTKVQASFAGQQSDVSGLSRATGTSGGNGHTNDDDGITEASGAGKEIESKDANEGGGNLDAMGLENADTSVTTNGTSEENGIDDTADSDGHL</sequence>